<dbReference type="EMBL" id="CM046117">
    <property type="protein sequence ID" value="KAI8437016.1"/>
    <property type="molecule type" value="Genomic_DNA"/>
</dbReference>
<sequence length="230" mass="24307">MSTSVDERVTDEVEALEAILMDDVVIKRVDDVPQSIETVVHPSTGDDTDQQYVCVTLEVKLTPGYPDNSPEVTLRNPRGLDDALLAAINSQIQEKLIDCLGQPVVFELLEQTCPVCRCALTCDVDTLKKAPAPVESITAPPFRLTAELKALQLKMAALLSQQVAKGGVVAVGDTGPPPLTITSPADNENEASIGSASALPDAKPELGNGHNGNASHDAPGSPQRGYKGPY</sequence>
<proteinExistence type="predicted"/>
<feature type="non-terminal residue" evidence="1">
    <location>
        <position position="230"/>
    </location>
</feature>
<dbReference type="Proteomes" id="UP001064048">
    <property type="component" value="Chromosome 17"/>
</dbReference>
<gene>
    <name evidence="1" type="ORF">MSG28_010414</name>
</gene>
<evidence type="ECO:0000313" key="1">
    <source>
        <dbReference type="EMBL" id="KAI8437016.1"/>
    </source>
</evidence>
<name>A0ACC0KLH7_CHOFU</name>
<reference evidence="1 2" key="1">
    <citation type="journal article" date="2022" name="Genome Biol. Evol.">
        <title>The Spruce Budworm Genome: Reconstructing the Evolutionary History of Antifreeze Proteins.</title>
        <authorList>
            <person name="Beliveau C."/>
            <person name="Gagne P."/>
            <person name="Picq S."/>
            <person name="Vernygora O."/>
            <person name="Keeling C.I."/>
            <person name="Pinkney K."/>
            <person name="Doucet D."/>
            <person name="Wen F."/>
            <person name="Johnston J.S."/>
            <person name="Maaroufi H."/>
            <person name="Boyle B."/>
            <person name="Laroche J."/>
            <person name="Dewar K."/>
            <person name="Juretic N."/>
            <person name="Blackburn G."/>
            <person name="Nisole A."/>
            <person name="Brunet B."/>
            <person name="Brandao M."/>
            <person name="Lumley L."/>
            <person name="Duan J."/>
            <person name="Quan G."/>
            <person name="Lucarotti C.J."/>
            <person name="Roe A.D."/>
            <person name="Sperling F.A.H."/>
            <person name="Levesque R.C."/>
            <person name="Cusson M."/>
        </authorList>
    </citation>
    <scope>NUCLEOTIDE SEQUENCE [LARGE SCALE GENOMIC DNA]</scope>
    <source>
        <strain evidence="1">Glfc:IPQL:Cfum</strain>
    </source>
</reference>
<organism evidence="1 2">
    <name type="scientific">Choristoneura fumiferana</name>
    <name type="common">Spruce budworm moth</name>
    <name type="synonym">Archips fumiferana</name>
    <dbReference type="NCBI Taxonomy" id="7141"/>
    <lineage>
        <taxon>Eukaryota</taxon>
        <taxon>Metazoa</taxon>
        <taxon>Ecdysozoa</taxon>
        <taxon>Arthropoda</taxon>
        <taxon>Hexapoda</taxon>
        <taxon>Insecta</taxon>
        <taxon>Pterygota</taxon>
        <taxon>Neoptera</taxon>
        <taxon>Endopterygota</taxon>
        <taxon>Lepidoptera</taxon>
        <taxon>Glossata</taxon>
        <taxon>Ditrysia</taxon>
        <taxon>Tortricoidea</taxon>
        <taxon>Tortricidae</taxon>
        <taxon>Tortricinae</taxon>
        <taxon>Choristoneura</taxon>
    </lineage>
</organism>
<keyword evidence="2" id="KW-1185">Reference proteome</keyword>
<evidence type="ECO:0000313" key="2">
    <source>
        <dbReference type="Proteomes" id="UP001064048"/>
    </source>
</evidence>
<protein>
    <submittedName>
        <fullName evidence="1">Uncharacterized protein</fullName>
    </submittedName>
</protein>
<comment type="caution">
    <text evidence="1">The sequence shown here is derived from an EMBL/GenBank/DDBJ whole genome shotgun (WGS) entry which is preliminary data.</text>
</comment>
<accession>A0ACC0KLH7</accession>